<gene>
    <name evidence="1" type="ordered locus">Mlut_05620</name>
</gene>
<organism evidence="1 2">
    <name type="scientific">Micrococcus luteus (strain ATCC 4698 / DSM 20030 / JCM 1464 / CCM 169 / CCUG 5858 / IAM 1056 / NBRC 3333 / NCIMB 9278 / NCTC 2665 / VKM Ac-2230)</name>
    <name type="common">Micrococcus lysodeikticus</name>
    <dbReference type="NCBI Taxonomy" id="465515"/>
    <lineage>
        <taxon>Bacteria</taxon>
        <taxon>Bacillati</taxon>
        <taxon>Actinomycetota</taxon>
        <taxon>Actinomycetes</taxon>
        <taxon>Micrococcales</taxon>
        <taxon>Micrococcaceae</taxon>
        <taxon>Micrococcus</taxon>
    </lineage>
</organism>
<accession>C5C9E8</accession>
<protein>
    <submittedName>
        <fullName evidence="1">Uncharacterized protein</fullName>
    </submittedName>
</protein>
<dbReference type="HOGENOM" id="CLU_1413746_0_0_11"/>
<dbReference type="KEGG" id="mlu:Mlut_05620"/>
<evidence type="ECO:0000313" key="1">
    <source>
        <dbReference type="EMBL" id="ACS30100.1"/>
    </source>
</evidence>
<dbReference type="Proteomes" id="UP000000738">
    <property type="component" value="Chromosome"/>
</dbReference>
<dbReference type="EMBL" id="CP001628">
    <property type="protein sequence ID" value="ACS30100.1"/>
    <property type="molecule type" value="Genomic_DNA"/>
</dbReference>
<dbReference type="EnsemblBacteria" id="ACS30100">
    <property type="protein sequence ID" value="ACS30100"/>
    <property type="gene ID" value="Mlut_05620"/>
</dbReference>
<dbReference type="STRING" id="465515.Mlut_05620"/>
<name>C5C9E8_MICLC</name>
<sequence>MVKPRHLAAASASPVCDPMPIDLAFASRLCNGQPVTLELNFFQPLAALNGTATDVYLSVRNISGCAIEYTAANPLLFDIQVRNDNVVNDNRRKLTRVASSWDDIRNSQIHHSNVANQPVGSVSSAIVRDLSGPGDDVHEPGEEADIVFGLGDGATGRGRCNNELTATPRPALAGRAGPLHGWRRGGARCHGN</sequence>
<proteinExistence type="predicted"/>
<reference evidence="2" key="1">
    <citation type="journal article" date="2010" name="J. Bacteriol.">
        <title>Genome sequence of the Fleming strain of Micrococcus luteus, a simple free-living actinobacterium.</title>
        <authorList>
            <person name="Young M."/>
            <person name="Artsatbanov V."/>
            <person name="Beller H.R."/>
            <person name="Chandra G."/>
            <person name="Chater K.F."/>
            <person name="Dover L.G."/>
            <person name="Goh E.B."/>
            <person name="Kahan T."/>
            <person name="Kaprelyants A.S."/>
            <person name="Kyrpides N."/>
            <person name="Lapidus A."/>
            <person name="Lowry S.R."/>
            <person name="Lykidis A."/>
            <person name="Mahillon J."/>
            <person name="Markowitz V."/>
            <person name="Mavromatis K."/>
            <person name="Mukamolova G.V."/>
            <person name="Oren A."/>
            <person name="Rokem J.S."/>
            <person name="Smith M.C."/>
            <person name="Young D.I."/>
            <person name="Greenblatt C.L."/>
        </authorList>
    </citation>
    <scope>NUCLEOTIDE SEQUENCE [LARGE SCALE GENOMIC DNA]</scope>
    <source>
        <strain evidence="2">ATCC 4698 / DSM 20030 / JCM 1464 / NBRC 3333 / NCIMB 9278 / NCTC 2665 / VKM Ac-2230</strain>
    </source>
</reference>
<dbReference type="AlphaFoldDB" id="C5C9E8"/>
<evidence type="ECO:0000313" key="2">
    <source>
        <dbReference type="Proteomes" id="UP000000738"/>
    </source>
</evidence>
<keyword evidence="2" id="KW-1185">Reference proteome</keyword>